<dbReference type="GO" id="GO:0009055">
    <property type="term" value="F:electron transfer activity"/>
    <property type="evidence" value="ECO:0007669"/>
    <property type="project" value="InterPro"/>
</dbReference>
<dbReference type="PANTHER" id="PTHR21294">
    <property type="entry name" value="ELECTRON TRANSFER FLAVOPROTEIN BETA-SUBUNIT"/>
    <property type="match status" value="1"/>
</dbReference>
<keyword evidence="6" id="KW-0249">Electron transport</keyword>
<dbReference type="PIRSF" id="PIRSF000090">
    <property type="entry name" value="Beta-ETF"/>
    <property type="match status" value="1"/>
</dbReference>
<dbReference type="SMART" id="SM00893">
    <property type="entry name" value="ETF"/>
    <property type="match status" value="1"/>
</dbReference>
<dbReference type="Gene3D" id="3.40.50.620">
    <property type="entry name" value="HUPs"/>
    <property type="match status" value="1"/>
</dbReference>
<dbReference type="InterPro" id="IPR033948">
    <property type="entry name" value="ETF_beta_N"/>
</dbReference>
<comment type="caution">
    <text evidence="9">The sequence shown here is derived from an EMBL/GenBank/DDBJ whole genome shotgun (WGS) entry which is preliminary data.</text>
</comment>
<dbReference type="RefSeq" id="WP_236118947.1">
    <property type="nucleotide sequence ID" value="NZ_JAKGSI010000003.1"/>
</dbReference>
<dbReference type="InterPro" id="IPR012255">
    <property type="entry name" value="ETF_b"/>
</dbReference>
<dbReference type="Proteomes" id="UP001139336">
    <property type="component" value="Unassembled WGS sequence"/>
</dbReference>
<comment type="function">
    <text evidence="7">The electron transfer flavoprotein serves as a specific electron acceptor for other dehydrogenases. It transfers the electrons to the main respiratory chain via ETF-ubiquinone oxidoreductase (ETF dehydrogenase).</text>
</comment>
<feature type="domain" description="Electron transfer flavoprotein alpha/beta-subunit N-terminal" evidence="8">
    <location>
        <begin position="27"/>
        <end position="220"/>
    </location>
</feature>
<dbReference type="AlphaFoldDB" id="A0A9X1QQL6"/>
<evidence type="ECO:0000256" key="2">
    <source>
        <dbReference type="ARBA" id="ARBA00007557"/>
    </source>
</evidence>
<evidence type="ECO:0000256" key="3">
    <source>
        <dbReference type="ARBA" id="ARBA00011355"/>
    </source>
</evidence>
<dbReference type="GO" id="GO:0005829">
    <property type="term" value="C:cytosol"/>
    <property type="evidence" value="ECO:0007669"/>
    <property type="project" value="TreeGrafter"/>
</dbReference>
<comment type="cofactor">
    <cofactor evidence="1">
        <name>FAD</name>
        <dbReference type="ChEBI" id="CHEBI:57692"/>
    </cofactor>
</comment>
<reference evidence="9" key="1">
    <citation type="submission" date="2022-01" db="EMBL/GenBank/DDBJ databases">
        <title>Corynebacterium sp. nov isolated from isolated from the feces of the greater white-fronted geese (Anser albifrons) at Poyang Lake, PR China.</title>
        <authorList>
            <person name="Liu Q."/>
        </authorList>
    </citation>
    <scope>NUCLEOTIDE SEQUENCE</scope>
    <source>
        <strain evidence="9">JCM 32435</strain>
    </source>
</reference>
<gene>
    <name evidence="9" type="ORF">L1O03_07260</name>
</gene>
<evidence type="ECO:0000256" key="7">
    <source>
        <dbReference type="ARBA" id="ARBA00025649"/>
    </source>
</evidence>
<dbReference type="PANTHER" id="PTHR21294:SF8">
    <property type="entry name" value="ELECTRON TRANSFER FLAVOPROTEIN SUBUNIT BETA"/>
    <property type="match status" value="1"/>
</dbReference>
<dbReference type="CDD" id="cd01714">
    <property type="entry name" value="ETF_beta"/>
    <property type="match status" value="1"/>
</dbReference>
<dbReference type="Pfam" id="PF01012">
    <property type="entry name" value="ETF"/>
    <property type="match status" value="1"/>
</dbReference>
<accession>A0A9X1QQL6</accession>
<evidence type="ECO:0000256" key="6">
    <source>
        <dbReference type="ARBA" id="ARBA00022982"/>
    </source>
</evidence>
<evidence type="ECO:0000313" key="9">
    <source>
        <dbReference type="EMBL" id="MCF4006976.1"/>
    </source>
</evidence>
<dbReference type="InterPro" id="IPR014730">
    <property type="entry name" value="ETF_a/b_N"/>
</dbReference>
<dbReference type="EMBL" id="JAKGSI010000003">
    <property type="protein sequence ID" value="MCF4006976.1"/>
    <property type="molecule type" value="Genomic_DNA"/>
</dbReference>
<organism evidence="9 10">
    <name type="scientific">Corynebacterium uropygiale</name>
    <dbReference type="NCBI Taxonomy" id="1775911"/>
    <lineage>
        <taxon>Bacteria</taxon>
        <taxon>Bacillati</taxon>
        <taxon>Actinomycetota</taxon>
        <taxon>Actinomycetes</taxon>
        <taxon>Mycobacteriales</taxon>
        <taxon>Corynebacteriaceae</taxon>
        <taxon>Corynebacterium</taxon>
    </lineage>
</organism>
<dbReference type="SUPFAM" id="SSF52402">
    <property type="entry name" value="Adenine nucleotide alpha hydrolases-like"/>
    <property type="match status" value="1"/>
</dbReference>
<evidence type="ECO:0000256" key="4">
    <source>
        <dbReference type="ARBA" id="ARBA00016797"/>
    </source>
</evidence>
<evidence type="ECO:0000313" key="10">
    <source>
        <dbReference type="Proteomes" id="UP001139336"/>
    </source>
</evidence>
<evidence type="ECO:0000259" key="8">
    <source>
        <dbReference type="SMART" id="SM00893"/>
    </source>
</evidence>
<dbReference type="InterPro" id="IPR014729">
    <property type="entry name" value="Rossmann-like_a/b/a_fold"/>
</dbReference>
<comment type="subunit">
    <text evidence="3">Heterodimer of an alpha and a beta subunit.</text>
</comment>
<keyword evidence="10" id="KW-1185">Reference proteome</keyword>
<name>A0A9X1QQL6_9CORY</name>
<protein>
    <recommendedName>
        <fullName evidence="4">Electron transfer flavoprotein subunit beta</fullName>
    </recommendedName>
</protein>
<proteinExistence type="inferred from homology"/>
<comment type="similarity">
    <text evidence="2">Belongs to the ETF beta-subunit/FixA family.</text>
</comment>
<keyword evidence="5" id="KW-0813">Transport</keyword>
<evidence type="ECO:0000256" key="1">
    <source>
        <dbReference type="ARBA" id="ARBA00001974"/>
    </source>
</evidence>
<evidence type="ECO:0000256" key="5">
    <source>
        <dbReference type="ARBA" id="ARBA00022448"/>
    </source>
</evidence>
<sequence>MPTIVVLVKNVPDTWSEKSLEEDYTLLRDSSDSSVDNVIDEVNQYAVEQALRIKEADPEAGYRVVVLSAGPEEADKALRTALAMGADDAIHLCDERMAGSDVLGTAWALTSAIRTIDDVQLVIAGSASSDGASGAVPGIIAEYLPAAALTHLKSVSVADGVVRGVRETSAGEWELEASLPAVISVGEQADRPRYPNFKGLAAAKKATITRLQLENIGVLENQVGLAHAATAVTAAETREARGAGTIIRDNDPAATAAAIADFLDERSLLK</sequence>